<evidence type="ECO:0000313" key="13">
    <source>
        <dbReference type="EMBL" id="KFN41482.1"/>
    </source>
</evidence>
<dbReference type="InterPro" id="IPR036318">
    <property type="entry name" value="FAD-bd_PCMH-like_sf"/>
</dbReference>
<evidence type="ECO:0000256" key="1">
    <source>
        <dbReference type="ARBA" id="ARBA00004651"/>
    </source>
</evidence>
<dbReference type="InterPro" id="IPR000644">
    <property type="entry name" value="CBS_dom"/>
</dbReference>
<comment type="subcellular location">
    <subcellularLocation>
        <location evidence="1">Cell membrane</location>
        <topology evidence="1">Multi-pass membrane protein</topology>
    </subcellularLocation>
</comment>
<feature type="transmembrane region" description="Helical" evidence="10">
    <location>
        <begin position="149"/>
        <end position="171"/>
    </location>
</feature>
<evidence type="ECO:0000313" key="14">
    <source>
        <dbReference type="Proteomes" id="UP000029393"/>
    </source>
</evidence>
<dbReference type="SUPFAM" id="SSF54631">
    <property type="entry name" value="CBS-domain pair"/>
    <property type="match status" value="1"/>
</dbReference>
<dbReference type="CDD" id="cd04590">
    <property type="entry name" value="CBS_pair_CorC_HlyC_assoc"/>
    <property type="match status" value="1"/>
</dbReference>
<dbReference type="PANTHER" id="PTHR43099">
    <property type="entry name" value="UPF0053 PROTEIN YRKA"/>
    <property type="match status" value="1"/>
</dbReference>
<keyword evidence="2" id="KW-1003">Cell membrane</keyword>
<protein>
    <recommendedName>
        <fullName evidence="15">Hemolysin</fullName>
    </recommendedName>
</protein>
<organism evidence="13 14">
    <name type="scientific">Arenimonas metalli CF5-1</name>
    <dbReference type="NCBI Taxonomy" id="1384056"/>
    <lineage>
        <taxon>Bacteria</taxon>
        <taxon>Pseudomonadati</taxon>
        <taxon>Pseudomonadota</taxon>
        <taxon>Gammaproteobacteria</taxon>
        <taxon>Lysobacterales</taxon>
        <taxon>Lysobacteraceae</taxon>
        <taxon>Arenimonas</taxon>
    </lineage>
</organism>
<dbReference type="InterPro" id="IPR005170">
    <property type="entry name" value="Transptr-assoc_dom"/>
</dbReference>
<evidence type="ECO:0008006" key="15">
    <source>
        <dbReference type="Google" id="ProtNLM"/>
    </source>
</evidence>
<feature type="domain" description="CBS" evidence="11">
    <location>
        <begin position="299"/>
        <end position="358"/>
    </location>
</feature>
<dbReference type="Proteomes" id="UP000029393">
    <property type="component" value="Unassembled WGS sequence"/>
</dbReference>
<evidence type="ECO:0000256" key="4">
    <source>
        <dbReference type="ARBA" id="ARBA00022737"/>
    </source>
</evidence>
<evidence type="ECO:0000259" key="12">
    <source>
        <dbReference type="PROSITE" id="PS51846"/>
    </source>
</evidence>
<comment type="caution">
    <text evidence="13">The sequence shown here is derived from an EMBL/GenBank/DDBJ whole genome shotgun (WGS) entry which is preliminary data.</text>
</comment>
<dbReference type="PANTHER" id="PTHR43099:SF5">
    <property type="entry name" value="HLYC_CORC FAMILY TRANSPORTER"/>
    <property type="match status" value="1"/>
</dbReference>
<proteinExistence type="predicted"/>
<dbReference type="Pfam" id="PF01595">
    <property type="entry name" value="CNNM"/>
    <property type="match status" value="1"/>
</dbReference>
<dbReference type="Gene3D" id="3.30.465.10">
    <property type="match status" value="1"/>
</dbReference>
<evidence type="ECO:0000256" key="5">
    <source>
        <dbReference type="ARBA" id="ARBA00022989"/>
    </source>
</evidence>
<evidence type="ECO:0000256" key="2">
    <source>
        <dbReference type="ARBA" id="ARBA00022475"/>
    </source>
</evidence>
<dbReference type="InterPro" id="IPR044751">
    <property type="entry name" value="Ion_transp-like_CBS"/>
</dbReference>
<feature type="domain" description="CNNM transmembrane" evidence="12">
    <location>
        <begin position="1"/>
        <end position="214"/>
    </location>
</feature>
<feature type="transmembrane region" description="Helical" evidence="10">
    <location>
        <begin position="116"/>
        <end position="137"/>
    </location>
</feature>
<accession>A0A091AQT6</accession>
<dbReference type="RefSeq" id="WP_034215453.1">
    <property type="nucleotide sequence ID" value="NZ_AVCK01000065.1"/>
</dbReference>
<dbReference type="FunFam" id="3.30.465.10:FF:000023">
    <property type="entry name" value="Magnesium and cobalt transporter"/>
    <property type="match status" value="1"/>
</dbReference>
<dbReference type="InterPro" id="IPR051676">
    <property type="entry name" value="UPF0053_domain"/>
</dbReference>
<dbReference type="SMART" id="SM01091">
    <property type="entry name" value="CorC_HlyC"/>
    <property type="match status" value="1"/>
</dbReference>
<dbReference type="Gene3D" id="3.10.580.10">
    <property type="entry name" value="CBS-domain"/>
    <property type="match status" value="1"/>
</dbReference>
<evidence type="ECO:0000256" key="3">
    <source>
        <dbReference type="ARBA" id="ARBA00022692"/>
    </source>
</evidence>
<dbReference type="PROSITE" id="PS51371">
    <property type="entry name" value="CBS"/>
    <property type="match status" value="2"/>
</dbReference>
<dbReference type="Pfam" id="PF03471">
    <property type="entry name" value="CorC_HlyC"/>
    <property type="match status" value="1"/>
</dbReference>
<evidence type="ECO:0000256" key="6">
    <source>
        <dbReference type="ARBA" id="ARBA00023122"/>
    </source>
</evidence>
<dbReference type="GO" id="GO:0005886">
    <property type="term" value="C:plasma membrane"/>
    <property type="evidence" value="ECO:0007669"/>
    <property type="project" value="UniProtKB-SubCell"/>
</dbReference>
<evidence type="ECO:0000259" key="11">
    <source>
        <dbReference type="PROSITE" id="PS51371"/>
    </source>
</evidence>
<dbReference type="PROSITE" id="PS51846">
    <property type="entry name" value="CNNM"/>
    <property type="match status" value="1"/>
</dbReference>
<evidence type="ECO:0000256" key="8">
    <source>
        <dbReference type="PROSITE-ProRule" id="PRU00703"/>
    </source>
</evidence>
<dbReference type="PATRIC" id="fig|1384056.3.peg.2690"/>
<dbReference type="Pfam" id="PF00571">
    <property type="entry name" value="CBS"/>
    <property type="match status" value="1"/>
</dbReference>
<reference evidence="13 14" key="1">
    <citation type="submission" date="2013-09" db="EMBL/GenBank/DDBJ databases">
        <title>Genome sequencing of Arenimonas metalli.</title>
        <authorList>
            <person name="Chen F."/>
            <person name="Wang G."/>
        </authorList>
    </citation>
    <scope>NUCLEOTIDE SEQUENCE [LARGE SCALE GENOMIC DNA]</scope>
    <source>
        <strain evidence="13 14">CF5-1</strain>
    </source>
</reference>
<gene>
    <name evidence="13" type="ORF">N787_05870</name>
</gene>
<dbReference type="AlphaFoldDB" id="A0A091AQT6"/>
<keyword evidence="14" id="KW-1185">Reference proteome</keyword>
<keyword evidence="7 9" id="KW-0472">Membrane</keyword>
<keyword evidence="4" id="KW-0677">Repeat</keyword>
<keyword evidence="3 9" id="KW-0812">Transmembrane</keyword>
<dbReference type="EMBL" id="AVCK01000065">
    <property type="protein sequence ID" value="KFN41482.1"/>
    <property type="molecule type" value="Genomic_DNA"/>
</dbReference>
<evidence type="ECO:0000256" key="7">
    <source>
        <dbReference type="ARBA" id="ARBA00023136"/>
    </source>
</evidence>
<dbReference type="STRING" id="1384056.N787_05870"/>
<keyword evidence="5 9" id="KW-1133">Transmembrane helix</keyword>
<evidence type="ECO:0000256" key="9">
    <source>
        <dbReference type="PROSITE-ProRule" id="PRU01193"/>
    </source>
</evidence>
<dbReference type="InterPro" id="IPR046342">
    <property type="entry name" value="CBS_dom_sf"/>
</dbReference>
<dbReference type="OrthoDB" id="9797674at2"/>
<keyword evidence="6 8" id="KW-0129">CBS domain</keyword>
<dbReference type="eggNOG" id="COG1253">
    <property type="taxonomic scope" value="Bacteria"/>
</dbReference>
<sequence>MTLALAIVLFLVICNGFFALSEMSVVASRKPKLRQMAQDSRRAEAALALAEHPERFLSTVQVGITSIGILTGMFGGDALGDGIAAGIEPLGLEQLVGGWLEPVLAWMGVDLDVNQAIGTAMAVILITYVSIILGELVPKRIALLAPEKFAAGVSLPMSWVSKIAMPFVWLLSLSTRSILRLLRLNQGSDNQVTEEEIRLLVAESHEQGVIDADERNMINRVLRLGDRSSAGLMTPRTRIVWLDAAASTEENLATMRETPFARYPVYRGSDADVLGILEVKSLTGLLGAGATTTPDLFRELRPALFVSESTHALKLLEIFREEQQTMALVVDEYGDIQGMVSANDLLGAVLGRVQATETEDDEALVVTRADGSLLVDGRLSTEELREVLSVNALPGEEEHDYHTVAGMVIARFGRIPHAGELFDWEGWRFEVVDLDGARIDKLLISRLPDADDSPAI</sequence>
<name>A0A091AQT6_9GAMM</name>
<dbReference type="GO" id="GO:0050660">
    <property type="term" value="F:flavin adenine dinucleotide binding"/>
    <property type="evidence" value="ECO:0007669"/>
    <property type="project" value="InterPro"/>
</dbReference>
<dbReference type="InterPro" id="IPR016169">
    <property type="entry name" value="FAD-bd_PCMH_sub2"/>
</dbReference>
<dbReference type="SUPFAM" id="SSF56176">
    <property type="entry name" value="FAD-binding/transporter-associated domain-like"/>
    <property type="match status" value="1"/>
</dbReference>
<dbReference type="InterPro" id="IPR002550">
    <property type="entry name" value="CNNM"/>
</dbReference>
<feature type="domain" description="CBS" evidence="11">
    <location>
        <begin position="233"/>
        <end position="292"/>
    </location>
</feature>
<evidence type="ECO:0000256" key="10">
    <source>
        <dbReference type="SAM" id="Phobius"/>
    </source>
</evidence>